<organism evidence="1 2">
    <name type="scientific">Trichogramma brassicae</name>
    <dbReference type="NCBI Taxonomy" id="86971"/>
    <lineage>
        <taxon>Eukaryota</taxon>
        <taxon>Metazoa</taxon>
        <taxon>Ecdysozoa</taxon>
        <taxon>Arthropoda</taxon>
        <taxon>Hexapoda</taxon>
        <taxon>Insecta</taxon>
        <taxon>Pterygota</taxon>
        <taxon>Neoptera</taxon>
        <taxon>Endopterygota</taxon>
        <taxon>Hymenoptera</taxon>
        <taxon>Apocrita</taxon>
        <taxon>Proctotrupomorpha</taxon>
        <taxon>Chalcidoidea</taxon>
        <taxon>Trichogrammatidae</taxon>
        <taxon>Trichogramma</taxon>
    </lineage>
</organism>
<accession>A0A6H5IWJ2</accession>
<dbReference type="Proteomes" id="UP000479190">
    <property type="component" value="Unassembled WGS sequence"/>
</dbReference>
<keyword evidence="2" id="KW-1185">Reference proteome</keyword>
<protein>
    <submittedName>
        <fullName evidence="1">Uncharacterized protein</fullName>
    </submittedName>
</protein>
<dbReference type="EMBL" id="CADCXV010001128">
    <property type="protein sequence ID" value="CAB0041714.1"/>
    <property type="molecule type" value="Genomic_DNA"/>
</dbReference>
<gene>
    <name evidence="1" type="ORF">TBRA_LOCUS13373</name>
</gene>
<dbReference type="AlphaFoldDB" id="A0A6H5IWJ2"/>
<proteinExistence type="predicted"/>
<evidence type="ECO:0000313" key="2">
    <source>
        <dbReference type="Proteomes" id="UP000479190"/>
    </source>
</evidence>
<name>A0A6H5IWJ2_9HYME</name>
<reference evidence="1 2" key="1">
    <citation type="submission" date="2020-02" db="EMBL/GenBank/DDBJ databases">
        <authorList>
            <person name="Ferguson B K."/>
        </authorList>
    </citation>
    <scope>NUCLEOTIDE SEQUENCE [LARGE SCALE GENOMIC DNA]</scope>
</reference>
<sequence length="144" mass="16192">MARPKPNANCYSANVRALTCTYPCTAALRVVQAGEYSQAAIRSNLSLASVRRARIASIKCDERAEEVRGLGDSGLAPRDESRRRRRRICTASKMVLRCRYAPCDAAMYASARVRVRQYTCHSRRACTLHYRPPVQSKDDNKPRA</sequence>
<evidence type="ECO:0000313" key="1">
    <source>
        <dbReference type="EMBL" id="CAB0041714.1"/>
    </source>
</evidence>